<dbReference type="Proteomes" id="UP000381693">
    <property type="component" value="Unassembled WGS sequence"/>
</dbReference>
<proteinExistence type="predicted"/>
<evidence type="ECO:0000313" key="2">
    <source>
        <dbReference type="Proteomes" id="UP000381693"/>
    </source>
</evidence>
<dbReference type="Gene3D" id="3.40.50.720">
    <property type="entry name" value="NAD(P)-binding Rossmann-like Domain"/>
    <property type="match status" value="1"/>
</dbReference>
<dbReference type="GO" id="GO:0008709">
    <property type="term" value="F:cholate 7-alpha-dehydrogenase (NAD+) activity"/>
    <property type="evidence" value="ECO:0007669"/>
    <property type="project" value="UniProtKB-EC"/>
</dbReference>
<dbReference type="SUPFAM" id="SSF51735">
    <property type="entry name" value="NAD(P)-binding Rossmann-fold domains"/>
    <property type="match status" value="1"/>
</dbReference>
<dbReference type="InterPro" id="IPR002347">
    <property type="entry name" value="SDR_fam"/>
</dbReference>
<dbReference type="Pfam" id="PF00106">
    <property type="entry name" value="adh_short"/>
    <property type="match status" value="1"/>
</dbReference>
<name>A0A5E6MQR1_9BACT</name>
<gene>
    <name evidence="1" type="primary">hdhA</name>
    <name evidence="1" type="ORF">MAMC_02259</name>
</gene>
<keyword evidence="2" id="KW-1185">Reference proteome</keyword>
<dbReference type="AlphaFoldDB" id="A0A5E6MQR1"/>
<protein>
    <submittedName>
        <fullName evidence="1">Partial 7-alpha-hydroxysteroid dehydrogenase</fullName>
        <ecNumber evidence="1">1.1.1.159</ecNumber>
    </submittedName>
</protein>
<dbReference type="EC" id="1.1.1.159" evidence="1"/>
<dbReference type="InterPro" id="IPR036291">
    <property type="entry name" value="NAD(P)-bd_dom_sf"/>
</dbReference>
<organism evidence="1 2">
    <name type="scientific">Methylacidimicrobium cyclopophantes</name>
    <dbReference type="NCBI Taxonomy" id="1041766"/>
    <lineage>
        <taxon>Bacteria</taxon>
        <taxon>Pseudomonadati</taxon>
        <taxon>Verrucomicrobiota</taxon>
        <taxon>Methylacidimicrobium</taxon>
    </lineage>
</organism>
<accession>A0A5E6MQR1</accession>
<comment type="caution">
    <text evidence="1">The sequence shown here is derived from an EMBL/GenBank/DDBJ whole genome shotgun (WGS) entry which is preliminary data.</text>
</comment>
<keyword evidence="1" id="KW-0560">Oxidoreductase</keyword>
<sequence length="41" mass="3898">MTKGFLAGRVAVVTGGNSGIGRAVALALAEAGASVAVAARR</sequence>
<reference evidence="1" key="1">
    <citation type="submission" date="2019-09" db="EMBL/GenBank/DDBJ databases">
        <authorList>
            <person name="Cremers G."/>
        </authorList>
    </citation>
    <scope>NUCLEOTIDE SEQUENCE [LARGE SCALE GENOMIC DNA]</scope>
    <source>
        <strain evidence="1">3B</strain>
    </source>
</reference>
<feature type="non-terminal residue" evidence="1">
    <location>
        <position position="41"/>
    </location>
</feature>
<dbReference type="EMBL" id="CABFUZ020000263">
    <property type="protein sequence ID" value="VVM08543.1"/>
    <property type="molecule type" value="Genomic_DNA"/>
</dbReference>
<evidence type="ECO:0000313" key="1">
    <source>
        <dbReference type="EMBL" id="VVM08543.1"/>
    </source>
</evidence>